<dbReference type="InterPro" id="IPR003346">
    <property type="entry name" value="Transposase_20"/>
</dbReference>
<reference evidence="3" key="1">
    <citation type="submission" date="2020-08" db="EMBL/GenBank/DDBJ databases">
        <authorList>
            <person name="Cejkova D."/>
            <person name="Kubasova T."/>
            <person name="Jahodarova E."/>
            <person name="Rychlik I."/>
        </authorList>
    </citation>
    <scope>NUCLEOTIDE SEQUENCE</scope>
    <source>
        <strain evidence="3">An836</strain>
    </source>
</reference>
<keyword evidence="4" id="KW-1185">Reference proteome</keyword>
<protein>
    <submittedName>
        <fullName evidence="3">IS110 family transposase</fullName>
    </submittedName>
</protein>
<dbReference type="Proteomes" id="UP000718821">
    <property type="component" value="Unassembled WGS sequence"/>
</dbReference>
<evidence type="ECO:0000313" key="3">
    <source>
        <dbReference type="EMBL" id="MBM6699637.1"/>
    </source>
</evidence>
<dbReference type="PANTHER" id="PTHR33055:SF3">
    <property type="entry name" value="PUTATIVE TRANSPOSASE FOR IS117-RELATED"/>
    <property type="match status" value="1"/>
</dbReference>
<dbReference type="InterPro" id="IPR002525">
    <property type="entry name" value="Transp_IS110-like_N"/>
</dbReference>
<reference evidence="3" key="2">
    <citation type="journal article" date="2021" name="Sci. Rep.">
        <title>The distribution of antibiotic resistance genes in chicken gut microbiota commensals.</title>
        <authorList>
            <person name="Juricova H."/>
            <person name="Matiasovicova J."/>
            <person name="Kubasova T."/>
            <person name="Cejkova D."/>
            <person name="Rychlik I."/>
        </authorList>
    </citation>
    <scope>NUCLEOTIDE SEQUENCE</scope>
    <source>
        <strain evidence="3">An836</strain>
    </source>
</reference>
<evidence type="ECO:0000313" key="4">
    <source>
        <dbReference type="Proteomes" id="UP000718821"/>
    </source>
</evidence>
<organism evidence="3 4">
    <name type="scientific">Bifidobacterium pullorum subsp. saeculare</name>
    <dbReference type="NCBI Taxonomy" id="78257"/>
    <lineage>
        <taxon>Bacteria</taxon>
        <taxon>Bacillati</taxon>
        <taxon>Actinomycetota</taxon>
        <taxon>Actinomycetes</taxon>
        <taxon>Bifidobacteriales</taxon>
        <taxon>Bifidobacteriaceae</taxon>
        <taxon>Bifidobacterium</taxon>
    </lineage>
</organism>
<feature type="domain" description="Transposase IS110-like N-terminal" evidence="1">
    <location>
        <begin position="10"/>
        <end position="164"/>
    </location>
</feature>
<dbReference type="InterPro" id="IPR047650">
    <property type="entry name" value="Transpos_IS110"/>
</dbReference>
<feature type="domain" description="Transposase IS116/IS110/IS902 C-terminal" evidence="2">
    <location>
        <begin position="274"/>
        <end position="359"/>
    </location>
</feature>
<name>A0A938WXT8_9BIFI</name>
<dbReference type="EMBL" id="JACLYU010000006">
    <property type="protein sequence ID" value="MBM6699637.1"/>
    <property type="molecule type" value="Genomic_DNA"/>
</dbReference>
<evidence type="ECO:0000259" key="1">
    <source>
        <dbReference type="Pfam" id="PF01548"/>
    </source>
</evidence>
<sequence>MQASDITVWLGLDVGKESHHACALDREGTRLYDRPVKQDEAQIRALISRLREHGRVPLVVDQPNTIGSPPLAVARDMGVAVAYLPGGAMRKAAQLPPGDAKTDKRDAYVIACTALRMPDTLRDPGPDDATLASLKVLSGFDDDLARELTRHINQPRSPLPQVRPAFERALKGDRIASETALALLEHHGGPSGMRRSGPALVTQWATDKGLRGAGSLVADLFDAIGRQSVTVTGTQAVEAIIPSIARRIRQIKEERRDIGARVERLLEDRPLLAVLTSMPGIAARTGSQIPLAIAGDITRFKDAAHLAAHAGIAPVTKRSGTSIHSEHPARGGDKRLKNALWQSSFAASRRDPASRAHYQRKRAEGKRHNAAIICLARRRRDVIHAILKTGTLYQPQYKTLGTAA</sequence>
<accession>A0A938WXT8</accession>
<dbReference type="Pfam" id="PF02371">
    <property type="entry name" value="Transposase_20"/>
    <property type="match status" value="1"/>
</dbReference>
<gene>
    <name evidence="3" type="ORF">H7U32_04775</name>
</gene>
<dbReference type="GO" id="GO:0004803">
    <property type="term" value="F:transposase activity"/>
    <property type="evidence" value="ECO:0007669"/>
    <property type="project" value="InterPro"/>
</dbReference>
<dbReference type="GO" id="GO:0003677">
    <property type="term" value="F:DNA binding"/>
    <property type="evidence" value="ECO:0007669"/>
    <property type="project" value="InterPro"/>
</dbReference>
<dbReference type="RefSeq" id="WP_204468543.1">
    <property type="nucleotide sequence ID" value="NZ_JACLYU010000006.1"/>
</dbReference>
<dbReference type="PANTHER" id="PTHR33055">
    <property type="entry name" value="TRANSPOSASE FOR INSERTION SEQUENCE ELEMENT IS1111A"/>
    <property type="match status" value="1"/>
</dbReference>
<dbReference type="Pfam" id="PF01548">
    <property type="entry name" value="DEDD_Tnp_IS110"/>
    <property type="match status" value="1"/>
</dbReference>
<dbReference type="GO" id="GO:0006313">
    <property type="term" value="P:DNA transposition"/>
    <property type="evidence" value="ECO:0007669"/>
    <property type="project" value="InterPro"/>
</dbReference>
<comment type="caution">
    <text evidence="3">The sequence shown here is derived from an EMBL/GenBank/DDBJ whole genome shotgun (WGS) entry which is preliminary data.</text>
</comment>
<dbReference type="AlphaFoldDB" id="A0A938WXT8"/>
<proteinExistence type="predicted"/>
<dbReference type="NCBIfam" id="NF033542">
    <property type="entry name" value="transpos_IS110"/>
    <property type="match status" value="1"/>
</dbReference>
<evidence type="ECO:0000259" key="2">
    <source>
        <dbReference type="Pfam" id="PF02371"/>
    </source>
</evidence>